<evidence type="ECO:0000256" key="1">
    <source>
        <dbReference type="ARBA" id="ARBA00004167"/>
    </source>
</evidence>
<evidence type="ECO:0000256" key="6">
    <source>
        <dbReference type="SAM" id="Phobius"/>
    </source>
</evidence>
<evidence type="ECO:0000256" key="3">
    <source>
        <dbReference type="ARBA" id="ARBA00022692"/>
    </source>
</evidence>
<keyword evidence="5 6" id="KW-0472">Membrane</keyword>
<evidence type="ECO:0000256" key="4">
    <source>
        <dbReference type="ARBA" id="ARBA00022989"/>
    </source>
</evidence>
<dbReference type="SUPFAM" id="SSF54523">
    <property type="entry name" value="Pili subunits"/>
    <property type="match status" value="1"/>
</dbReference>
<sequence>MPELQPAAPAKRFSLFELLLVIAILGLLSTLAIIAIGNAREKARDAARLEDVKEIQTALELSFNDINKYPEAKEAVILGQGNYDCLGAAGFAAKGCENAYLADVPSNPTPGGMPYRYTSDVATYRVEFSLETQVGDKAAGPHVLTQDGIK</sequence>
<evidence type="ECO:0000256" key="5">
    <source>
        <dbReference type="ARBA" id="ARBA00023136"/>
    </source>
</evidence>
<comment type="caution">
    <text evidence="7">The sequence shown here is derived from an EMBL/GenBank/DDBJ whole genome shotgun (WGS) entry which is preliminary data.</text>
</comment>
<dbReference type="Gene3D" id="3.30.700.10">
    <property type="entry name" value="Glycoprotein, Type 4 Pilin"/>
    <property type="match status" value="1"/>
</dbReference>
<evidence type="ECO:0008006" key="9">
    <source>
        <dbReference type="Google" id="ProtNLM"/>
    </source>
</evidence>
<gene>
    <name evidence="7" type="ORF">A3H75_02500</name>
</gene>
<dbReference type="PANTHER" id="PTHR30093">
    <property type="entry name" value="GENERAL SECRETION PATHWAY PROTEIN G"/>
    <property type="match status" value="1"/>
</dbReference>
<accession>A0A1F7VFN5</accession>
<keyword evidence="4 6" id="KW-1133">Transmembrane helix</keyword>
<feature type="transmembrane region" description="Helical" evidence="6">
    <location>
        <begin position="18"/>
        <end position="39"/>
    </location>
</feature>
<evidence type="ECO:0000256" key="2">
    <source>
        <dbReference type="ARBA" id="ARBA00022481"/>
    </source>
</evidence>
<proteinExistence type="predicted"/>
<organism evidence="7 8">
    <name type="scientific">Candidatus Uhrbacteria bacterium RIFCSPLOWO2_02_FULL_51_9</name>
    <dbReference type="NCBI Taxonomy" id="1802410"/>
    <lineage>
        <taxon>Bacteria</taxon>
        <taxon>Candidatus Uhriibacteriota</taxon>
    </lineage>
</organism>
<keyword evidence="2" id="KW-0488">Methylation</keyword>
<keyword evidence="3 6" id="KW-0812">Transmembrane</keyword>
<dbReference type="GO" id="GO:0016020">
    <property type="term" value="C:membrane"/>
    <property type="evidence" value="ECO:0007669"/>
    <property type="project" value="UniProtKB-SubCell"/>
</dbReference>
<evidence type="ECO:0000313" key="8">
    <source>
        <dbReference type="Proteomes" id="UP000176678"/>
    </source>
</evidence>
<name>A0A1F7VFN5_9BACT</name>
<protein>
    <recommendedName>
        <fullName evidence="9">Type II secretion system protein GspG C-terminal domain-containing protein</fullName>
    </recommendedName>
</protein>
<dbReference type="PANTHER" id="PTHR30093:SF44">
    <property type="entry name" value="TYPE II SECRETION SYSTEM CORE PROTEIN G"/>
    <property type="match status" value="1"/>
</dbReference>
<dbReference type="AlphaFoldDB" id="A0A1F7VFN5"/>
<dbReference type="InterPro" id="IPR045584">
    <property type="entry name" value="Pilin-like"/>
</dbReference>
<dbReference type="STRING" id="1802410.A3H75_02500"/>
<evidence type="ECO:0000313" key="7">
    <source>
        <dbReference type="EMBL" id="OGL89316.1"/>
    </source>
</evidence>
<dbReference type="EMBL" id="MGES01000007">
    <property type="protein sequence ID" value="OGL89316.1"/>
    <property type="molecule type" value="Genomic_DNA"/>
</dbReference>
<comment type="subcellular location">
    <subcellularLocation>
        <location evidence="1">Membrane</location>
        <topology evidence="1">Single-pass membrane protein</topology>
    </subcellularLocation>
</comment>
<dbReference type="Proteomes" id="UP000176678">
    <property type="component" value="Unassembled WGS sequence"/>
</dbReference>
<reference evidence="7 8" key="1">
    <citation type="journal article" date="2016" name="Nat. Commun.">
        <title>Thousands of microbial genomes shed light on interconnected biogeochemical processes in an aquifer system.</title>
        <authorList>
            <person name="Anantharaman K."/>
            <person name="Brown C.T."/>
            <person name="Hug L.A."/>
            <person name="Sharon I."/>
            <person name="Castelle C.J."/>
            <person name="Probst A.J."/>
            <person name="Thomas B.C."/>
            <person name="Singh A."/>
            <person name="Wilkins M.J."/>
            <person name="Karaoz U."/>
            <person name="Brodie E.L."/>
            <person name="Williams K.H."/>
            <person name="Hubbard S.S."/>
            <person name="Banfield J.F."/>
        </authorList>
    </citation>
    <scope>NUCLEOTIDE SEQUENCE [LARGE SCALE GENOMIC DNA]</scope>
</reference>